<protein>
    <recommendedName>
        <fullName evidence="1">TfoX N-terminal domain-containing protein</fullName>
    </recommendedName>
</protein>
<dbReference type="InterPro" id="IPR007076">
    <property type="entry name" value="TfoX_N"/>
</dbReference>
<accession>A0AAP2W6Y5</accession>
<dbReference type="RefSeq" id="WP_230742700.1">
    <property type="nucleotide sequence ID" value="NZ_PGCK01000011.1"/>
</dbReference>
<evidence type="ECO:0000259" key="1">
    <source>
        <dbReference type="Pfam" id="PF04993"/>
    </source>
</evidence>
<gene>
    <name evidence="2" type="ORF">CUJ83_12640</name>
</gene>
<dbReference type="Proteomes" id="UP001320159">
    <property type="component" value="Unassembled WGS sequence"/>
</dbReference>
<dbReference type="AlphaFoldDB" id="A0AAP2W6Y5"/>
<dbReference type="SUPFAM" id="SSF159894">
    <property type="entry name" value="YgaC/TfoX-N like"/>
    <property type="match status" value="1"/>
</dbReference>
<feature type="domain" description="TfoX N-terminal" evidence="1">
    <location>
        <begin position="24"/>
        <end position="105"/>
    </location>
</feature>
<dbReference type="EMBL" id="PGCK01000011">
    <property type="protein sequence ID" value="MCD1295843.1"/>
    <property type="molecule type" value="Genomic_DNA"/>
</dbReference>
<comment type="caution">
    <text evidence="2">The sequence shown here is derived from an EMBL/GenBank/DDBJ whole genome shotgun (WGS) entry which is preliminary data.</text>
</comment>
<proteinExistence type="predicted"/>
<sequence length="123" mass="14285">MEWEKVSDEKSELLGSSIKDLVTEKKKMFGCPVYFVNNNMFTGVHGSNIFLRLSEEDREKILSEFESVSIFEPVKGRKMKEYVVLSPAIFNDNDLFKQWLSRSHEYVSGMPERSPKKSKSKKP</sequence>
<dbReference type="Gene3D" id="3.30.1460.30">
    <property type="entry name" value="YgaC/TfoX-N like chaperone"/>
    <property type="match status" value="1"/>
</dbReference>
<keyword evidence="3" id="KW-1185">Reference proteome</keyword>
<organism evidence="2 3">
    <name type="scientific">Methanooceanicella nereidis</name>
    <dbReference type="NCBI Taxonomy" id="2052831"/>
    <lineage>
        <taxon>Archaea</taxon>
        <taxon>Methanobacteriati</taxon>
        <taxon>Methanobacteriota</taxon>
        <taxon>Stenosarchaea group</taxon>
        <taxon>Methanomicrobia</taxon>
        <taxon>Methanocellales</taxon>
        <taxon>Methanocellaceae</taxon>
        <taxon>Methanooceanicella</taxon>
    </lineage>
</organism>
<dbReference type="Pfam" id="PF04993">
    <property type="entry name" value="TfoX_N"/>
    <property type="match status" value="1"/>
</dbReference>
<evidence type="ECO:0000313" key="3">
    <source>
        <dbReference type="Proteomes" id="UP001320159"/>
    </source>
</evidence>
<evidence type="ECO:0000313" key="2">
    <source>
        <dbReference type="EMBL" id="MCD1295843.1"/>
    </source>
</evidence>
<name>A0AAP2W6Y5_9EURY</name>
<reference evidence="2 3" key="1">
    <citation type="submission" date="2017-11" db="EMBL/GenBank/DDBJ databases">
        <title>Isolation and Characterization of Family Methanocellaceae Species from Potential Methane Hydrate Area Offshore Southwestern Taiwan.</title>
        <authorList>
            <person name="Zhang W.-L."/>
            <person name="Chen W.-C."/>
            <person name="Lai M.-C."/>
            <person name="Chen S.-C."/>
        </authorList>
    </citation>
    <scope>NUCLEOTIDE SEQUENCE [LARGE SCALE GENOMIC DNA]</scope>
    <source>
        <strain evidence="2 3">CWC-04</strain>
    </source>
</reference>